<name>A0A3D8GYH3_9GAMM</name>
<gene>
    <name evidence="2" type="ORF">DXI23_19605</name>
</gene>
<protein>
    <submittedName>
        <fullName evidence="2">Uncharacterized protein</fullName>
    </submittedName>
</protein>
<evidence type="ECO:0000256" key="1">
    <source>
        <dbReference type="SAM" id="Coils"/>
    </source>
</evidence>
<feature type="coiled-coil region" evidence="1">
    <location>
        <begin position="549"/>
        <end position="580"/>
    </location>
</feature>
<reference evidence="2 3" key="1">
    <citation type="submission" date="2018-08" db="EMBL/GenBank/DDBJ databases">
        <title>Genome sequence of Marinobacter flavimaris KCTC 12185.</title>
        <authorList>
            <person name="Chun J."/>
            <person name="Kim B.-Y."/>
            <person name="Choi S.-B."/>
            <person name="Kwak M.-J."/>
        </authorList>
    </citation>
    <scope>NUCLEOTIDE SEQUENCE [LARGE SCALE GENOMIC DNA]</scope>
    <source>
        <strain evidence="2 3">KCTC 12185</strain>
    </source>
</reference>
<accession>A0A3D8GYH3</accession>
<evidence type="ECO:0000313" key="2">
    <source>
        <dbReference type="EMBL" id="RDU39241.1"/>
    </source>
</evidence>
<keyword evidence="3" id="KW-1185">Reference proteome</keyword>
<proteinExistence type="predicted"/>
<keyword evidence="1" id="KW-0175">Coiled coil</keyword>
<sequence length="607" mass="68768">MASIPSNESILAFVRDVLQAGPADKKRKEFEQLRRRSDIQIETTGDYIQEILSALRLDEPAESRARQLFFNWSKVNNFLERSIWVSHASSKHVIWLLSTHVYAPGLGRQLAFWDLARRTDPGMPGGRFWYLPAKFSETDQKLTMPITQVINWLLDLLACSVDELAVSLGSSRTIAGRGNDMVADARSIRKTLHSWYAGTQTPGINKILEFFNEKLLLQFHGVFHWNPTESLDENFDRARAFLRRKGLTAHDLSVETPIPKAMAGKILDNLTLSSEEKYDFCYQLCQRYQAPSPQIIRKRLLYARAFQATYFQLASALCIPKSMQNSASPSENPAMQVIKIFEIAYNLTIDSSAKSDDDSNEYELFMESLKEKHPIEAATTFLSLNESIEGLQSLANQLNRRLMGLGETDEIEHEIPFSRCKKELVALFERKTALIHSSEYDYEESHRLNTADNDAELFQRIEGTSNWVALNSIVDSETASLAARRAAAWRMVEVASTDLEKAYGLIAVLSQLLNDPDKRNRTADANDLANSMLQKLEQIDVKKELTPLVLQLKAKHELAKNELKEAKTNFDKALSALRNQSFGTLRGEVARDALAYSGERDRSFRGS</sequence>
<evidence type="ECO:0000313" key="3">
    <source>
        <dbReference type="Proteomes" id="UP000256431"/>
    </source>
</evidence>
<organism evidence="2 3">
    <name type="scientific">Marinobacter flavimaris</name>
    <dbReference type="NCBI Taxonomy" id="262076"/>
    <lineage>
        <taxon>Bacteria</taxon>
        <taxon>Pseudomonadati</taxon>
        <taxon>Pseudomonadota</taxon>
        <taxon>Gammaproteobacteria</taxon>
        <taxon>Pseudomonadales</taxon>
        <taxon>Marinobacteraceae</taxon>
        <taxon>Marinobacter</taxon>
    </lineage>
</organism>
<dbReference type="RefSeq" id="WP_104272247.1">
    <property type="nucleotide sequence ID" value="NZ_PSSW01000015.1"/>
</dbReference>
<dbReference type="AlphaFoldDB" id="A0A3D8GYH3"/>
<dbReference type="EMBL" id="QRDH01000014">
    <property type="protein sequence ID" value="RDU39241.1"/>
    <property type="molecule type" value="Genomic_DNA"/>
</dbReference>
<dbReference type="Proteomes" id="UP000256431">
    <property type="component" value="Unassembled WGS sequence"/>
</dbReference>
<comment type="caution">
    <text evidence="2">The sequence shown here is derived from an EMBL/GenBank/DDBJ whole genome shotgun (WGS) entry which is preliminary data.</text>
</comment>